<sequence length="345" mass="37336">MGPMHPAARAEDAFNGALARTLSWRGFRTRVLTYSGYGSTRSARAMGRIVLSRPDAAEQPIDAMHATVLRGIRVFLAAPQTGLPVEITFGAATAKVSSDRGGYFDVDLTGHGLAPGWHHAIVRCAGVEARAPIQVIGDDVGFGIISDIDDTCLVTSLPRMVLAAYNTFVLPETARRVVPGMSALYRSLLAHNPGSPVIYLSTGAWNTQPIINRFLQRHGFPGGALLMTDWGATETAAFRSGREHKRSQLRRLAAELPNIKWLLVGDDGQHDPEIYDEFAAEQPGRVRAIAIRQLTVAQQVLSHGHPLSRDDGRESPTFKVEGADGYALFQQLAALRTLDTGVSHA</sequence>
<dbReference type="RefSeq" id="WP_115921583.1">
    <property type="nucleotide sequence ID" value="NZ_QTUA01000001.1"/>
</dbReference>
<dbReference type="Proteomes" id="UP000256253">
    <property type="component" value="Unassembled WGS sequence"/>
</dbReference>
<dbReference type="InterPro" id="IPR052935">
    <property type="entry name" value="Mg2+_PAP"/>
</dbReference>
<gene>
    <name evidence="2" type="ORF">DFJ65_0416</name>
</gene>
<dbReference type="GO" id="GO:0008195">
    <property type="term" value="F:phosphatidate phosphatase activity"/>
    <property type="evidence" value="ECO:0007669"/>
    <property type="project" value="InterPro"/>
</dbReference>
<dbReference type="InterPro" id="IPR019236">
    <property type="entry name" value="APP1_cat"/>
</dbReference>
<protein>
    <submittedName>
        <fullName evidence="2">Phosphatidate phosphatase APP1</fullName>
    </submittedName>
</protein>
<proteinExistence type="predicted"/>
<keyword evidence="3" id="KW-1185">Reference proteome</keyword>
<dbReference type="AlphaFoldDB" id="A0A3D9US43"/>
<evidence type="ECO:0000313" key="2">
    <source>
        <dbReference type="EMBL" id="REF29465.1"/>
    </source>
</evidence>
<evidence type="ECO:0000313" key="3">
    <source>
        <dbReference type="Proteomes" id="UP000256253"/>
    </source>
</evidence>
<evidence type="ECO:0000259" key="1">
    <source>
        <dbReference type="Pfam" id="PF09949"/>
    </source>
</evidence>
<dbReference type="Pfam" id="PF09949">
    <property type="entry name" value="APP1_cat"/>
    <property type="match status" value="1"/>
</dbReference>
<comment type="caution">
    <text evidence="2">The sequence shown here is derived from an EMBL/GenBank/DDBJ whole genome shotgun (WGS) entry which is preliminary data.</text>
</comment>
<reference evidence="2 3" key="1">
    <citation type="submission" date="2018-08" db="EMBL/GenBank/DDBJ databases">
        <title>Sequencing the genomes of 1000 actinobacteria strains.</title>
        <authorList>
            <person name="Klenk H.-P."/>
        </authorList>
    </citation>
    <scope>NUCLEOTIDE SEQUENCE [LARGE SCALE GENOMIC DNA]</scope>
    <source>
        <strain evidence="2 3">DSM 22967</strain>
    </source>
</reference>
<feature type="domain" description="Phosphatidate phosphatase APP1 catalytic" evidence="1">
    <location>
        <begin position="142"/>
        <end position="293"/>
    </location>
</feature>
<organism evidence="2 3">
    <name type="scientific">Calidifontibacter indicus</name>
    <dbReference type="NCBI Taxonomy" id="419650"/>
    <lineage>
        <taxon>Bacteria</taxon>
        <taxon>Bacillati</taxon>
        <taxon>Actinomycetota</taxon>
        <taxon>Actinomycetes</taxon>
        <taxon>Micrococcales</taxon>
        <taxon>Dermacoccaceae</taxon>
        <taxon>Calidifontibacter</taxon>
    </lineage>
</organism>
<name>A0A3D9US43_9MICO</name>
<dbReference type="PANTHER" id="PTHR28208:SF3">
    <property type="entry name" value="PHOSPHATIDATE PHOSPHATASE APP1"/>
    <property type="match status" value="1"/>
</dbReference>
<accession>A0A3D9US43</accession>
<dbReference type="OrthoDB" id="9789875at2"/>
<dbReference type="EMBL" id="QTUA01000001">
    <property type="protein sequence ID" value="REF29465.1"/>
    <property type="molecule type" value="Genomic_DNA"/>
</dbReference>
<dbReference type="PANTHER" id="PTHR28208">
    <property type="entry name" value="PHOSPHATIDATE PHOSPHATASE APP1"/>
    <property type="match status" value="1"/>
</dbReference>